<proteinExistence type="predicted"/>
<dbReference type="InterPro" id="IPR015797">
    <property type="entry name" value="NUDIX_hydrolase-like_dom_sf"/>
</dbReference>
<dbReference type="EMBL" id="LN907858">
    <property type="protein sequence ID" value="CUU40552.1"/>
    <property type="molecule type" value="Genomic_DNA"/>
</dbReference>
<dbReference type="Proteomes" id="UP000064525">
    <property type="component" value="Chromosome I"/>
</dbReference>
<feature type="binding site" evidence="7">
    <location>
        <position position="97"/>
    </location>
    <ligand>
        <name>Mg(2+)</name>
        <dbReference type="ChEBI" id="CHEBI:18420"/>
        <label>1</label>
    </ligand>
</feature>
<evidence type="ECO:0000256" key="7">
    <source>
        <dbReference type="PIRSR" id="PIRSR604385-2"/>
    </source>
</evidence>
<evidence type="ECO:0000313" key="10">
    <source>
        <dbReference type="EMBL" id="CUU40552.1"/>
    </source>
</evidence>
<dbReference type="InterPro" id="IPR000086">
    <property type="entry name" value="NUDIX_hydrolase_dom"/>
</dbReference>
<evidence type="ECO:0000313" key="12">
    <source>
        <dbReference type="Proteomes" id="UP000029925"/>
    </source>
</evidence>
<gene>
    <name evidence="10" type="ORF">BN2458_PEG1669</name>
    <name evidence="11" type="ORF">LS75_002630</name>
</gene>
<dbReference type="GO" id="GO:0046872">
    <property type="term" value="F:metal ion binding"/>
    <property type="evidence" value="ECO:0007669"/>
    <property type="project" value="UniProtKB-KW"/>
</dbReference>
<accession>A0A099UGB9</accession>
<comment type="cofactor">
    <cofactor evidence="1 7">
        <name>Mg(2+)</name>
        <dbReference type="ChEBI" id="CHEBI:18420"/>
    </cofactor>
</comment>
<dbReference type="PATRIC" id="fig|76936.10.peg.1630"/>
<reference evidence="13" key="2">
    <citation type="submission" date="2015-11" db="EMBL/GenBank/DDBJ databases">
        <authorList>
            <person name="Anvar S.Y."/>
        </authorList>
    </citation>
    <scope>NUCLEOTIDE SEQUENCE [LARGE SCALE GENOMIC DNA]</scope>
</reference>
<dbReference type="OrthoDB" id="5360793at2"/>
<dbReference type="CDD" id="cd18887">
    <property type="entry name" value="NUDIX_UGPPase_Nudt14"/>
    <property type="match status" value="1"/>
</dbReference>
<evidence type="ECO:0000256" key="4">
    <source>
        <dbReference type="ARBA" id="ARBA00022490"/>
    </source>
</evidence>
<dbReference type="SUPFAM" id="SSF55811">
    <property type="entry name" value="Nudix"/>
    <property type="match status" value="1"/>
</dbReference>
<evidence type="ECO:0000313" key="11">
    <source>
        <dbReference type="EMBL" id="TLD79210.1"/>
    </source>
</evidence>
<dbReference type="Proteomes" id="UP000029925">
    <property type="component" value="Unassembled WGS sequence"/>
</dbReference>
<dbReference type="RefSeq" id="WP_034326968.1">
    <property type="nucleotide sequence ID" value="NZ_CAJTQN010000002.1"/>
</dbReference>
<keyword evidence="4" id="KW-0963">Cytoplasm</keyword>
<feature type="domain" description="Nudix hydrolase" evidence="9">
    <location>
        <begin position="41"/>
        <end position="194"/>
    </location>
</feature>
<keyword evidence="12" id="KW-1185">Reference proteome</keyword>
<feature type="binding site" evidence="7">
    <location>
        <position position="118"/>
    </location>
    <ligand>
        <name>Mg(2+)</name>
        <dbReference type="ChEBI" id="CHEBI:18420"/>
        <label>1</label>
    </ligand>
</feature>
<dbReference type="FunFam" id="3.90.79.10:FF:000035">
    <property type="entry name" value="Uridine diphosphate glucose pyrophosphatase"/>
    <property type="match status" value="1"/>
</dbReference>
<evidence type="ECO:0000256" key="8">
    <source>
        <dbReference type="PIRSR" id="PIRSR604385-3"/>
    </source>
</evidence>
<evidence type="ECO:0000256" key="3">
    <source>
        <dbReference type="ARBA" id="ARBA00011738"/>
    </source>
</evidence>
<dbReference type="AlphaFoldDB" id="A0A099UGB9"/>
<dbReference type="STRING" id="76936.BN2458_PEG1669"/>
<reference evidence="11 12" key="1">
    <citation type="journal article" date="2014" name="Genome Announc.">
        <title>Draft genome sequences of eight enterohepatic helicobacter species isolated from both laboratory and wild rodents.</title>
        <authorList>
            <person name="Sheh A."/>
            <person name="Shen Z."/>
            <person name="Fox J.G."/>
        </authorList>
    </citation>
    <scope>NUCLEOTIDE SEQUENCE [LARGE SCALE GENOMIC DNA]</scope>
    <source>
        <strain evidence="11 12">MIT 98-6810</strain>
    </source>
</reference>
<dbReference type="InterPro" id="IPR004385">
    <property type="entry name" value="NDP_pyrophosphatase"/>
</dbReference>
<keyword evidence="5 10" id="KW-0378">Hydrolase</keyword>
<dbReference type="EC" id="3.6.1.45" evidence="10"/>
<dbReference type="PROSITE" id="PS51462">
    <property type="entry name" value="NUDIX"/>
    <property type="match status" value="1"/>
</dbReference>
<dbReference type="GO" id="GO:0005737">
    <property type="term" value="C:cytoplasm"/>
    <property type="evidence" value="ECO:0007669"/>
    <property type="project" value="UniProtKB-SubCell"/>
</dbReference>
<organism evidence="10 13">
    <name type="scientific">Helicobacter typhlonius</name>
    <dbReference type="NCBI Taxonomy" id="76936"/>
    <lineage>
        <taxon>Bacteria</taxon>
        <taxon>Pseudomonadati</taxon>
        <taxon>Campylobacterota</taxon>
        <taxon>Epsilonproteobacteria</taxon>
        <taxon>Campylobacterales</taxon>
        <taxon>Helicobacteraceae</taxon>
        <taxon>Helicobacter</taxon>
    </lineage>
</organism>
<dbReference type="GO" id="GO:0006753">
    <property type="term" value="P:nucleoside phosphate metabolic process"/>
    <property type="evidence" value="ECO:0007669"/>
    <property type="project" value="TreeGrafter"/>
</dbReference>
<comment type="subcellular location">
    <subcellularLocation>
        <location evidence="2">Cytoplasm</location>
    </subcellularLocation>
</comment>
<evidence type="ECO:0000256" key="1">
    <source>
        <dbReference type="ARBA" id="ARBA00001946"/>
    </source>
</evidence>
<feature type="short sequence motif" description="Nudix box" evidence="8">
    <location>
        <begin position="98"/>
        <end position="121"/>
    </location>
</feature>
<name>A0A099UGB9_9HELI</name>
<dbReference type="NCBIfam" id="TIGR00052">
    <property type="entry name" value="nudix-type nucleoside diphosphatase, YffH/AdpP family"/>
    <property type="match status" value="1"/>
</dbReference>
<sequence>MRHFSHISDINFCECVDSPYIKPRRMLYSENGVKRKWDFMKSLDSVAILLYHRQEDSLLFVKQFRPAVFARTLPNEHPLKQLDYESQAKGYTYELCAGLVDKAGKSLEQIAQEEVLEECGYKVDRLRLITNFSTAVGHSGAKQTLFYASIDENNRVNAGGGIDGEVIESVLVKVSELEAFTLDSEITKTPGLAFGVMWFLRHYDKLKAKAEEK</sequence>
<feature type="binding site" evidence="7">
    <location>
        <position position="114"/>
    </location>
    <ligand>
        <name>Mg(2+)</name>
        <dbReference type="ChEBI" id="CHEBI:18420"/>
        <label>1</label>
    </ligand>
</feature>
<evidence type="ECO:0000256" key="2">
    <source>
        <dbReference type="ARBA" id="ARBA00004496"/>
    </source>
</evidence>
<protein>
    <submittedName>
        <fullName evidence="11">NUDIX hydrolase</fullName>
    </submittedName>
    <submittedName>
        <fullName evidence="10">Uridine diphosphate glucose pyrophosphatase</fullName>
        <ecNumber evidence="10">3.6.1.45</ecNumber>
    </submittedName>
</protein>
<dbReference type="PANTHER" id="PTHR11839:SF15">
    <property type="entry name" value="URIDINE DIPHOSPHATE GLUCOSE PYROPHOSPHATASE NUDT14"/>
    <property type="match status" value="1"/>
</dbReference>
<dbReference type="GeneID" id="78151826"/>
<comment type="subunit">
    <text evidence="3">Homodimer.</text>
</comment>
<dbReference type="PANTHER" id="PTHR11839">
    <property type="entry name" value="UDP/ADP-SUGAR PYROPHOSPHATASE"/>
    <property type="match status" value="1"/>
</dbReference>
<evidence type="ECO:0000256" key="5">
    <source>
        <dbReference type="ARBA" id="ARBA00022801"/>
    </source>
</evidence>
<keyword evidence="7" id="KW-0479">Metal-binding</keyword>
<dbReference type="EMBL" id="JRPF02000002">
    <property type="protein sequence ID" value="TLD79210.1"/>
    <property type="molecule type" value="Genomic_DNA"/>
</dbReference>
<evidence type="ECO:0000313" key="13">
    <source>
        <dbReference type="Proteomes" id="UP000064525"/>
    </source>
</evidence>
<keyword evidence="6 7" id="KW-0460">Magnesium</keyword>
<reference evidence="10" key="3">
    <citation type="submission" date="2015-11" db="EMBL/GenBank/DDBJ databases">
        <authorList>
            <person name="Zhang Y."/>
            <person name="Guo Z."/>
        </authorList>
    </citation>
    <scope>NUCLEOTIDE SEQUENCE</scope>
    <source>
        <strain evidence="10">1</strain>
    </source>
</reference>
<dbReference type="GO" id="GO:0008768">
    <property type="term" value="F:UDP-sugar diphosphatase activity"/>
    <property type="evidence" value="ECO:0007669"/>
    <property type="project" value="UniProtKB-EC"/>
</dbReference>
<evidence type="ECO:0000259" key="9">
    <source>
        <dbReference type="PROSITE" id="PS51462"/>
    </source>
</evidence>
<dbReference type="Gene3D" id="3.90.79.10">
    <property type="entry name" value="Nucleoside Triphosphate Pyrophosphohydrolase"/>
    <property type="match status" value="1"/>
</dbReference>
<evidence type="ECO:0000256" key="6">
    <source>
        <dbReference type="ARBA" id="ARBA00022842"/>
    </source>
</evidence>
<feature type="binding site" evidence="7">
    <location>
        <position position="165"/>
    </location>
    <ligand>
        <name>Mg(2+)</name>
        <dbReference type="ChEBI" id="CHEBI:18420"/>
        <label>1</label>
    </ligand>
</feature>
<dbReference type="GO" id="GO:0019693">
    <property type="term" value="P:ribose phosphate metabolic process"/>
    <property type="evidence" value="ECO:0007669"/>
    <property type="project" value="TreeGrafter"/>
</dbReference>
<dbReference type="KEGG" id="hty:BN2458_PEG1669"/>